<dbReference type="InterPro" id="IPR002110">
    <property type="entry name" value="Ankyrin_rpt"/>
</dbReference>
<dbReference type="InterPro" id="IPR036770">
    <property type="entry name" value="Ankyrin_rpt-contain_sf"/>
</dbReference>
<evidence type="ECO:0000313" key="1">
    <source>
        <dbReference type="EMBL" id="KAK3265417.1"/>
    </source>
</evidence>
<dbReference type="Proteomes" id="UP001190700">
    <property type="component" value="Unassembled WGS sequence"/>
</dbReference>
<organism evidence="1 2">
    <name type="scientific">Cymbomonas tetramitiformis</name>
    <dbReference type="NCBI Taxonomy" id="36881"/>
    <lineage>
        <taxon>Eukaryota</taxon>
        <taxon>Viridiplantae</taxon>
        <taxon>Chlorophyta</taxon>
        <taxon>Pyramimonadophyceae</taxon>
        <taxon>Pyramimonadales</taxon>
        <taxon>Pyramimonadaceae</taxon>
        <taxon>Cymbomonas</taxon>
    </lineage>
</organism>
<dbReference type="AlphaFoldDB" id="A0AAE0FST8"/>
<gene>
    <name evidence="1" type="ORF">CYMTET_25896</name>
</gene>
<dbReference type="EMBL" id="LGRX02013925">
    <property type="protein sequence ID" value="KAK3265417.1"/>
    <property type="molecule type" value="Genomic_DNA"/>
</dbReference>
<protein>
    <submittedName>
        <fullName evidence="1">Uncharacterized protein</fullName>
    </submittedName>
</protein>
<dbReference type="SUPFAM" id="SSF48403">
    <property type="entry name" value="Ankyrin repeat"/>
    <property type="match status" value="1"/>
</dbReference>
<dbReference type="Gene3D" id="1.25.40.20">
    <property type="entry name" value="Ankyrin repeat-containing domain"/>
    <property type="match status" value="1"/>
</dbReference>
<comment type="caution">
    <text evidence="1">The sequence shown here is derived from an EMBL/GenBank/DDBJ whole genome shotgun (WGS) entry which is preliminary data.</text>
</comment>
<proteinExistence type="predicted"/>
<dbReference type="Pfam" id="PF12796">
    <property type="entry name" value="Ank_2"/>
    <property type="match status" value="1"/>
</dbReference>
<accession>A0AAE0FST8</accession>
<keyword evidence="2" id="KW-1185">Reference proteome</keyword>
<reference evidence="1 2" key="1">
    <citation type="journal article" date="2015" name="Genome Biol. Evol.">
        <title>Comparative Genomics of a Bacterivorous Green Alga Reveals Evolutionary Causalities and Consequences of Phago-Mixotrophic Mode of Nutrition.</title>
        <authorList>
            <person name="Burns J.A."/>
            <person name="Paasch A."/>
            <person name="Narechania A."/>
            <person name="Kim E."/>
        </authorList>
    </citation>
    <scope>NUCLEOTIDE SEQUENCE [LARGE SCALE GENOMIC DNA]</scope>
    <source>
        <strain evidence="1 2">PLY_AMNH</strain>
    </source>
</reference>
<name>A0AAE0FST8_9CHLO</name>
<evidence type="ECO:0000313" key="2">
    <source>
        <dbReference type="Proteomes" id="UP001190700"/>
    </source>
</evidence>
<sequence>MAILWDWHANSGDPPQAVVDFLEACMKGNTVLLKQALANNVDVNTLHRCGLSGLIIAADSGNADIVEILLDNRVDTCYKWSTKNALYYAEQNKDGRPGDSEEDLAQRKKTYLLLKERTKGEESDTVAPQLRQVGPIAGPKVPTDLTTIVDRIPALISEEEGTDIAWVLHVAGGSGEGTDTYLGLARRWRGKEGTDTYLGLARHLEGREDTGTYLGSLNKLEGGGTDTYLGLASLEGGGALARTWVLHVTGGVGRALTVVCKQL</sequence>